<proteinExistence type="predicted"/>
<dbReference type="SMART" id="SM00345">
    <property type="entry name" value="HTH_GNTR"/>
    <property type="match status" value="1"/>
</dbReference>
<evidence type="ECO:0000259" key="4">
    <source>
        <dbReference type="PROSITE" id="PS50949"/>
    </source>
</evidence>
<dbReference type="EMBL" id="CP025430">
    <property type="protein sequence ID" value="AUH65270.1"/>
    <property type="molecule type" value="Genomic_DNA"/>
</dbReference>
<keyword evidence="6" id="KW-1185">Reference proteome</keyword>
<dbReference type="PROSITE" id="PS50949">
    <property type="entry name" value="HTH_GNTR"/>
    <property type="match status" value="1"/>
</dbReference>
<dbReference type="PANTHER" id="PTHR43537:SF44">
    <property type="entry name" value="GNTR FAMILY REGULATORY PROTEIN"/>
    <property type="match status" value="1"/>
</dbReference>
<dbReference type="Gene3D" id="1.20.120.530">
    <property type="entry name" value="GntR ligand-binding domain-like"/>
    <property type="match status" value="1"/>
</dbReference>
<protein>
    <submittedName>
        <fullName evidence="5">FadR family transcriptional regulator</fullName>
    </submittedName>
</protein>
<accession>A0A2H5F147</accession>
<dbReference type="SUPFAM" id="SSF48008">
    <property type="entry name" value="GntR ligand-binding domain-like"/>
    <property type="match status" value="1"/>
</dbReference>
<dbReference type="SMART" id="SM00895">
    <property type="entry name" value="FCD"/>
    <property type="match status" value="1"/>
</dbReference>
<dbReference type="InterPro" id="IPR036390">
    <property type="entry name" value="WH_DNA-bd_sf"/>
</dbReference>
<keyword evidence="1" id="KW-0805">Transcription regulation</keyword>
<evidence type="ECO:0000256" key="1">
    <source>
        <dbReference type="ARBA" id="ARBA00023015"/>
    </source>
</evidence>
<organism evidence="5 6">
    <name type="scientific">Paracoccus zhejiangensis</name>
    <dbReference type="NCBI Taxonomy" id="1077935"/>
    <lineage>
        <taxon>Bacteria</taxon>
        <taxon>Pseudomonadati</taxon>
        <taxon>Pseudomonadota</taxon>
        <taxon>Alphaproteobacteria</taxon>
        <taxon>Rhodobacterales</taxon>
        <taxon>Paracoccaceae</taxon>
        <taxon>Paracoccus</taxon>
    </lineage>
</organism>
<dbReference type="Gene3D" id="1.10.10.10">
    <property type="entry name" value="Winged helix-like DNA-binding domain superfamily/Winged helix DNA-binding domain"/>
    <property type="match status" value="1"/>
</dbReference>
<reference evidence="5 6" key="1">
    <citation type="journal article" date="2013" name="Antonie Van Leeuwenhoek">
        <title>Paracoccus zhejiangensis sp. nov., isolated from activated sludge in wastewater-treatment system.</title>
        <authorList>
            <person name="Wu Z.G."/>
            <person name="Zhang D.F."/>
            <person name="Liu Y.L."/>
            <person name="Wang F."/>
            <person name="Jiang X."/>
            <person name="Li C."/>
            <person name="Li S.P."/>
            <person name="Hong Q."/>
            <person name="Li W.J."/>
        </authorList>
    </citation>
    <scope>NUCLEOTIDE SEQUENCE [LARGE SCALE GENOMIC DNA]</scope>
    <source>
        <strain evidence="5 6">J6</strain>
    </source>
</reference>
<dbReference type="GO" id="GO:0003677">
    <property type="term" value="F:DNA binding"/>
    <property type="evidence" value="ECO:0007669"/>
    <property type="project" value="UniProtKB-KW"/>
</dbReference>
<dbReference type="KEGG" id="pzh:CX676_14775"/>
<dbReference type="InterPro" id="IPR008920">
    <property type="entry name" value="TF_FadR/GntR_C"/>
</dbReference>
<evidence type="ECO:0000256" key="3">
    <source>
        <dbReference type="ARBA" id="ARBA00023163"/>
    </source>
</evidence>
<dbReference type="Proteomes" id="UP000234530">
    <property type="component" value="Chromosome"/>
</dbReference>
<feature type="domain" description="HTH gntR-type" evidence="4">
    <location>
        <begin position="10"/>
        <end position="78"/>
    </location>
</feature>
<dbReference type="RefSeq" id="WP_101753293.1">
    <property type="nucleotide sequence ID" value="NZ_CP025430.1"/>
</dbReference>
<sequence>MTKPNSPLRERPRNLVTSTLAKQILSGVFPPGAKLPTETELGEQLGVSRTALRESIRTLAGKGLIESKTRSGTVVLSPAQWNHLDPELLGWREELAPDLDFARSLTEARQVIEPAAARFAAERATGQDLGRMQDSFDAMCRADAQDIEASVSADESFHLAVLAASHNPVFINFGAMVGTALRNAFRLTTSASENFAATLDMHGEVLEAIRMRRPDEAGQRMAELLGIASRDLARVIAQEASGR</sequence>
<dbReference type="OrthoDB" id="9028214at2"/>
<name>A0A2H5F147_9RHOB</name>
<dbReference type="Pfam" id="PF00392">
    <property type="entry name" value="GntR"/>
    <property type="match status" value="1"/>
</dbReference>
<dbReference type="Pfam" id="PF07729">
    <property type="entry name" value="FCD"/>
    <property type="match status" value="1"/>
</dbReference>
<evidence type="ECO:0000313" key="5">
    <source>
        <dbReference type="EMBL" id="AUH65270.1"/>
    </source>
</evidence>
<evidence type="ECO:0000313" key="6">
    <source>
        <dbReference type="Proteomes" id="UP000234530"/>
    </source>
</evidence>
<dbReference type="InterPro" id="IPR011711">
    <property type="entry name" value="GntR_C"/>
</dbReference>
<dbReference type="InterPro" id="IPR000524">
    <property type="entry name" value="Tscrpt_reg_HTH_GntR"/>
</dbReference>
<dbReference type="CDD" id="cd07377">
    <property type="entry name" value="WHTH_GntR"/>
    <property type="match status" value="1"/>
</dbReference>
<keyword evidence="3" id="KW-0804">Transcription</keyword>
<dbReference type="InterPro" id="IPR036388">
    <property type="entry name" value="WH-like_DNA-bd_sf"/>
</dbReference>
<gene>
    <name evidence="5" type="ORF">CX676_14775</name>
</gene>
<dbReference type="GO" id="GO:0003700">
    <property type="term" value="F:DNA-binding transcription factor activity"/>
    <property type="evidence" value="ECO:0007669"/>
    <property type="project" value="InterPro"/>
</dbReference>
<dbReference type="PRINTS" id="PR00035">
    <property type="entry name" value="HTHGNTR"/>
</dbReference>
<dbReference type="AlphaFoldDB" id="A0A2H5F147"/>
<evidence type="ECO:0000256" key="2">
    <source>
        <dbReference type="ARBA" id="ARBA00023125"/>
    </source>
</evidence>
<dbReference type="SUPFAM" id="SSF46785">
    <property type="entry name" value="Winged helix' DNA-binding domain"/>
    <property type="match status" value="1"/>
</dbReference>
<keyword evidence="2" id="KW-0238">DNA-binding</keyword>
<dbReference type="PANTHER" id="PTHR43537">
    <property type="entry name" value="TRANSCRIPTIONAL REGULATOR, GNTR FAMILY"/>
    <property type="match status" value="1"/>
</dbReference>